<dbReference type="Proteomes" id="UP000268652">
    <property type="component" value="Unassembled WGS sequence"/>
</dbReference>
<dbReference type="EMBL" id="RBDX01000027">
    <property type="protein sequence ID" value="RKN05416.1"/>
    <property type="molecule type" value="Genomic_DNA"/>
</dbReference>
<evidence type="ECO:0000313" key="1">
    <source>
        <dbReference type="EMBL" id="RKN05416.1"/>
    </source>
</evidence>
<dbReference type="SUPFAM" id="SSF51735">
    <property type="entry name" value="NAD(P)-binding Rossmann-fold domains"/>
    <property type="match status" value="1"/>
</dbReference>
<keyword evidence="3" id="KW-1185">Reference proteome</keyword>
<dbReference type="Gene3D" id="3.40.50.720">
    <property type="entry name" value="NAD(P)-binding Rossmann-like Domain"/>
    <property type="match status" value="2"/>
</dbReference>
<name>A0A3A9WCP8_9ACTN</name>
<reference evidence="3 4" key="1">
    <citation type="submission" date="2018-09" db="EMBL/GenBank/DDBJ databases">
        <title>Streptomyces sp. nov. DS1-2, an endophytic actinomycete isolated from roots of Dendrobium scabrilingue.</title>
        <authorList>
            <person name="Kuncharoen N."/>
            <person name="Kudo T."/>
            <person name="Ohkuma M."/>
            <person name="Yuki M."/>
            <person name="Tanasupawat S."/>
        </authorList>
    </citation>
    <scope>NUCLEOTIDE SEQUENCE [LARGE SCALE GENOMIC DNA]</scope>
    <source>
        <strain evidence="1 4">AZ1-7</strain>
        <strain evidence="2 3">DS1-2</strain>
    </source>
</reference>
<evidence type="ECO:0000313" key="3">
    <source>
        <dbReference type="Proteomes" id="UP000268652"/>
    </source>
</evidence>
<gene>
    <name evidence="2" type="ORF">D7318_24995</name>
    <name evidence="1" type="ORF">D7319_25630</name>
</gene>
<evidence type="ECO:0008006" key="5">
    <source>
        <dbReference type="Google" id="ProtNLM"/>
    </source>
</evidence>
<dbReference type="InterPro" id="IPR036291">
    <property type="entry name" value="NAD(P)-bd_dom_sf"/>
</dbReference>
<dbReference type="Proteomes" id="UP000275024">
    <property type="component" value="Unassembled WGS sequence"/>
</dbReference>
<dbReference type="InterPro" id="IPR051604">
    <property type="entry name" value="Ergot_Alk_Oxidoreductase"/>
</dbReference>
<dbReference type="Gene3D" id="3.90.25.10">
    <property type="entry name" value="UDP-galactose 4-epimerase, domain 1"/>
    <property type="match status" value="1"/>
</dbReference>
<evidence type="ECO:0000313" key="4">
    <source>
        <dbReference type="Proteomes" id="UP000275024"/>
    </source>
</evidence>
<dbReference type="PANTHER" id="PTHR43162">
    <property type="match status" value="1"/>
</dbReference>
<organism evidence="1 4">
    <name type="scientific">Streptomyces radicis</name>
    <dbReference type="NCBI Taxonomy" id="1750517"/>
    <lineage>
        <taxon>Bacteria</taxon>
        <taxon>Bacillati</taxon>
        <taxon>Actinomycetota</taxon>
        <taxon>Actinomycetes</taxon>
        <taxon>Kitasatosporales</taxon>
        <taxon>Streptomycetaceae</taxon>
        <taxon>Streptomyces</taxon>
    </lineage>
</organism>
<protein>
    <recommendedName>
        <fullName evidence="5">NmrA family transcriptional regulator</fullName>
    </recommendedName>
</protein>
<accession>A0A3A9WCP8</accession>
<dbReference type="AlphaFoldDB" id="A0A3A9WCP8"/>
<sequence>MTQRTAHQGIDEGIDEGPFLVIGGTGTTGRRVVAGLRARGVAVRVGSRSGTPPFAWHDRATWDAVLTGARAVHVVPLDGTMLTRPLLTRAVAVAALTEDGHAGRVHELSGPRALTLAEVAGEIAAVTGRPLRYVPLTVAEYTAERVARGWSAADAAYAAETFSPLCRGLDSHLSPGVREALGREPRDFAAFARQAVAEGAWDT</sequence>
<dbReference type="RefSeq" id="WP_120699476.1">
    <property type="nucleotide sequence ID" value="NZ_RBDX01000027.1"/>
</dbReference>
<dbReference type="EMBL" id="RBDY01000025">
    <property type="protein sequence ID" value="RKN16923.1"/>
    <property type="molecule type" value="Genomic_DNA"/>
</dbReference>
<evidence type="ECO:0000313" key="2">
    <source>
        <dbReference type="EMBL" id="RKN16923.1"/>
    </source>
</evidence>
<dbReference type="OrthoDB" id="3250520at2"/>
<comment type="caution">
    <text evidence="1">The sequence shown here is derived from an EMBL/GenBank/DDBJ whole genome shotgun (WGS) entry which is preliminary data.</text>
</comment>
<proteinExistence type="predicted"/>
<dbReference type="PANTHER" id="PTHR43162:SF1">
    <property type="entry name" value="PRESTALK A DIFFERENTIATION PROTEIN A"/>
    <property type="match status" value="1"/>
</dbReference>